<accession>E0IEH1</accession>
<dbReference type="eggNOG" id="COG1136">
    <property type="taxonomic scope" value="Bacteria"/>
</dbReference>
<dbReference type="SUPFAM" id="SSF52540">
    <property type="entry name" value="P-loop containing nucleoside triphosphate hydrolases"/>
    <property type="match status" value="1"/>
</dbReference>
<dbReference type="InterPro" id="IPR015854">
    <property type="entry name" value="ABC_transpr_LolD-like"/>
</dbReference>
<name>E0IEH1_9BACL</name>
<dbReference type="InterPro" id="IPR017911">
    <property type="entry name" value="MacB-like_ATP-bd"/>
</dbReference>
<dbReference type="FunFam" id="3.40.50.300:FF:000032">
    <property type="entry name" value="Export ABC transporter ATP-binding protein"/>
    <property type="match status" value="1"/>
</dbReference>
<evidence type="ECO:0000259" key="4">
    <source>
        <dbReference type="PROSITE" id="PS50893"/>
    </source>
</evidence>
<dbReference type="CDD" id="cd03255">
    <property type="entry name" value="ABC_MJ0796_LolCDE_FtsE"/>
    <property type="match status" value="1"/>
</dbReference>
<dbReference type="PANTHER" id="PTHR24220:SF86">
    <property type="entry name" value="ABC TRANSPORTER ABCH.1"/>
    <property type="match status" value="1"/>
</dbReference>
<evidence type="ECO:0000256" key="1">
    <source>
        <dbReference type="ARBA" id="ARBA00022448"/>
    </source>
</evidence>
<evidence type="ECO:0000256" key="3">
    <source>
        <dbReference type="ARBA" id="ARBA00022840"/>
    </source>
</evidence>
<dbReference type="EMBL" id="AEDD01000012">
    <property type="protein sequence ID" value="EFM09059.1"/>
    <property type="molecule type" value="Genomic_DNA"/>
</dbReference>
<dbReference type="InterPro" id="IPR003439">
    <property type="entry name" value="ABC_transporter-like_ATP-bd"/>
</dbReference>
<sequence length="247" mass="27174">MSRPSNSSLIEIEKLVKTYRMGQEIVTVLQEVSLTVERGDFIAIVGPSGSGKSTMMNIIGCLDIPTSGSYRLDGTEVKGLSDNKLAAIRNHKIGFIFQGFQLLPRLTAIENVELPLIYRGMTTRERKAKASEALRKVGLEDRMHHKPSELSGGQQQRVAIARALAGEPPILLADEPTGALDTRTGQEVLALMEDLHRQGHTIVLITHDMDVAKRAERVVRMKDGVLTEDMSGRRNRREAIASIPNGV</sequence>
<dbReference type="GO" id="GO:0005886">
    <property type="term" value="C:plasma membrane"/>
    <property type="evidence" value="ECO:0007669"/>
    <property type="project" value="TreeGrafter"/>
</dbReference>
<reference evidence="5 6" key="1">
    <citation type="submission" date="2010-07" db="EMBL/GenBank/DDBJ databases">
        <title>The draft genome of Paenibacillus curdlanolyticus YK9.</title>
        <authorList>
            <consortium name="US DOE Joint Genome Institute (JGI-PGF)"/>
            <person name="Lucas S."/>
            <person name="Copeland A."/>
            <person name="Lapidus A."/>
            <person name="Cheng J.-F."/>
            <person name="Bruce D."/>
            <person name="Goodwin L."/>
            <person name="Pitluck S."/>
            <person name="Land M.L."/>
            <person name="Hauser L."/>
            <person name="Chang Y.-J."/>
            <person name="Jeffries C."/>
            <person name="Anderson I.J."/>
            <person name="Johnson E."/>
            <person name="Loganathan U."/>
            <person name="Mulhopadhyay B."/>
            <person name="Kyrpides N."/>
            <person name="Woyke T.J."/>
        </authorList>
    </citation>
    <scope>NUCLEOTIDE SEQUENCE [LARGE SCALE GENOMIC DNA]</scope>
    <source>
        <strain evidence="5 6">YK9</strain>
    </source>
</reference>
<feature type="domain" description="ABC transporter" evidence="4">
    <location>
        <begin position="10"/>
        <end position="243"/>
    </location>
</feature>
<protein>
    <submittedName>
        <fullName evidence="5">ABC transporter related protein</fullName>
    </submittedName>
</protein>
<organism evidence="5 6">
    <name type="scientific">Paenibacillus curdlanolyticus YK9</name>
    <dbReference type="NCBI Taxonomy" id="717606"/>
    <lineage>
        <taxon>Bacteria</taxon>
        <taxon>Bacillati</taxon>
        <taxon>Bacillota</taxon>
        <taxon>Bacilli</taxon>
        <taxon>Bacillales</taxon>
        <taxon>Paenibacillaceae</taxon>
        <taxon>Paenibacillus</taxon>
    </lineage>
</organism>
<dbReference type="STRING" id="717606.PaecuDRAFT_4062"/>
<keyword evidence="1" id="KW-0813">Transport</keyword>
<dbReference type="GO" id="GO:0016887">
    <property type="term" value="F:ATP hydrolysis activity"/>
    <property type="evidence" value="ECO:0007669"/>
    <property type="project" value="InterPro"/>
</dbReference>
<evidence type="ECO:0000256" key="2">
    <source>
        <dbReference type="ARBA" id="ARBA00022741"/>
    </source>
</evidence>
<keyword evidence="2" id="KW-0547">Nucleotide-binding</keyword>
<dbReference type="InterPro" id="IPR017871">
    <property type="entry name" value="ABC_transporter-like_CS"/>
</dbReference>
<evidence type="ECO:0000313" key="5">
    <source>
        <dbReference type="EMBL" id="EFM09059.1"/>
    </source>
</evidence>
<dbReference type="Gene3D" id="3.40.50.300">
    <property type="entry name" value="P-loop containing nucleotide triphosphate hydrolases"/>
    <property type="match status" value="1"/>
</dbReference>
<dbReference type="GO" id="GO:0022857">
    <property type="term" value="F:transmembrane transporter activity"/>
    <property type="evidence" value="ECO:0007669"/>
    <property type="project" value="UniProtKB-ARBA"/>
</dbReference>
<dbReference type="Proteomes" id="UP000005387">
    <property type="component" value="Unassembled WGS sequence"/>
</dbReference>
<proteinExistence type="predicted"/>
<dbReference type="Pfam" id="PF00005">
    <property type="entry name" value="ABC_tran"/>
    <property type="match status" value="1"/>
</dbReference>
<dbReference type="SMART" id="SM00382">
    <property type="entry name" value="AAA"/>
    <property type="match status" value="1"/>
</dbReference>
<dbReference type="InterPro" id="IPR003593">
    <property type="entry name" value="AAA+_ATPase"/>
</dbReference>
<dbReference type="AlphaFoldDB" id="E0IEH1"/>
<dbReference type="PANTHER" id="PTHR24220">
    <property type="entry name" value="IMPORT ATP-BINDING PROTEIN"/>
    <property type="match status" value="1"/>
</dbReference>
<keyword evidence="6" id="KW-1185">Reference proteome</keyword>
<gene>
    <name evidence="5" type="ORF">PaecuDRAFT_4062</name>
</gene>
<keyword evidence="3" id="KW-0067">ATP-binding</keyword>
<evidence type="ECO:0000313" key="6">
    <source>
        <dbReference type="Proteomes" id="UP000005387"/>
    </source>
</evidence>
<dbReference type="GO" id="GO:0098796">
    <property type="term" value="C:membrane protein complex"/>
    <property type="evidence" value="ECO:0007669"/>
    <property type="project" value="UniProtKB-ARBA"/>
</dbReference>
<dbReference type="InterPro" id="IPR027417">
    <property type="entry name" value="P-loop_NTPase"/>
</dbReference>
<dbReference type="PROSITE" id="PS50893">
    <property type="entry name" value="ABC_TRANSPORTER_2"/>
    <property type="match status" value="1"/>
</dbReference>
<dbReference type="GO" id="GO:0005524">
    <property type="term" value="F:ATP binding"/>
    <property type="evidence" value="ECO:0007669"/>
    <property type="project" value="UniProtKB-KW"/>
</dbReference>
<dbReference type="PROSITE" id="PS00211">
    <property type="entry name" value="ABC_TRANSPORTER_1"/>
    <property type="match status" value="1"/>
</dbReference>
<dbReference type="RefSeq" id="WP_006040045.1">
    <property type="nucleotide sequence ID" value="NZ_AEDD01000012.1"/>
</dbReference>